<gene>
    <name evidence="5" type="ORF">SAMN02746065_102169</name>
</gene>
<sequence>MIMNIKKRMKHFFKKRKKNTWKNKYDVGRGTYGEPTIRRWGDATTLKVGCFCSIANNVTIFLGGNHRTDWITTYPFPVFRENAKQIKGHPASHGNVIIGHDVWIGSGAVILSGVHIANGAVIGASAVVTKDVEPYTIVAGNPAQFVKTRFKKNDINILQELNWWNWNDTKIDAAMPFLLSGDVPALHAFSSRFDLSHKQEKTLR</sequence>
<keyword evidence="6" id="KW-1185">Reference proteome</keyword>
<evidence type="ECO:0000313" key="6">
    <source>
        <dbReference type="Proteomes" id="UP000192418"/>
    </source>
</evidence>
<proteinExistence type="inferred from homology"/>
<dbReference type="PANTHER" id="PTHR43300">
    <property type="entry name" value="ACETYLTRANSFERASE"/>
    <property type="match status" value="1"/>
</dbReference>
<keyword evidence="3" id="KW-0677">Repeat</keyword>
<evidence type="ECO:0000256" key="4">
    <source>
        <dbReference type="ARBA" id="ARBA00023315"/>
    </source>
</evidence>
<protein>
    <submittedName>
        <fullName evidence="5">Acetyltransferase (Isoleucine patch superfamily)</fullName>
    </submittedName>
</protein>
<dbReference type="SUPFAM" id="SSF51161">
    <property type="entry name" value="Trimeric LpxA-like enzymes"/>
    <property type="match status" value="1"/>
</dbReference>
<accession>A0A1W1ZBN6</accession>
<organism evidence="5 6">
    <name type="scientific">Desulfocicer vacuolatum DSM 3385</name>
    <dbReference type="NCBI Taxonomy" id="1121400"/>
    <lineage>
        <taxon>Bacteria</taxon>
        <taxon>Pseudomonadati</taxon>
        <taxon>Thermodesulfobacteriota</taxon>
        <taxon>Desulfobacteria</taxon>
        <taxon>Desulfobacterales</taxon>
        <taxon>Desulfobacteraceae</taxon>
        <taxon>Desulfocicer</taxon>
    </lineage>
</organism>
<dbReference type="STRING" id="1121400.SAMN02746065_102169"/>
<reference evidence="5 6" key="1">
    <citation type="submission" date="2017-04" db="EMBL/GenBank/DDBJ databases">
        <authorList>
            <person name="Afonso C.L."/>
            <person name="Miller P.J."/>
            <person name="Scott M.A."/>
            <person name="Spackman E."/>
            <person name="Goraichik I."/>
            <person name="Dimitrov K.M."/>
            <person name="Suarez D.L."/>
            <person name="Swayne D.E."/>
        </authorList>
    </citation>
    <scope>NUCLEOTIDE SEQUENCE [LARGE SCALE GENOMIC DNA]</scope>
    <source>
        <strain evidence="5 6">DSM 3385</strain>
    </source>
</reference>
<dbReference type="InterPro" id="IPR001451">
    <property type="entry name" value="Hexapep"/>
</dbReference>
<evidence type="ECO:0000256" key="3">
    <source>
        <dbReference type="ARBA" id="ARBA00022737"/>
    </source>
</evidence>
<evidence type="ECO:0000256" key="2">
    <source>
        <dbReference type="ARBA" id="ARBA00022679"/>
    </source>
</evidence>
<dbReference type="InterPro" id="IPR018357">
    <property type="entry name" value="Hexapep_transf_CS"/>
</dbReference>
<name>A0A1W1ZBN6_9BACT</name>
<dbReference type="CDD" id="cd03349">
    <property type="entry name" value="LbH_XAT"/>
    <property type="match status" value="1"/>
</dbReference>
<comment type="similarity">
    <text evidence="1">Belongs to the transferase hexapeptide repeat family.</text>
</comment>
<keyword evidence="2 5" id="KW-0808">Transferase</keyword>
<dbReference type="PROSITE" id="PS00101">
    <property type="entry name" value="HEXAPEP_TRANSFERASES"/>
    <property type="match status" value="1"/>
</dbReference>
<dbReference type="EMBL" id="FWXY01000002">
    <property type="protein sequence ID" value="SMC45756.1"/>
    <property type="molecule type" value="Genomic_DNA"/>
</dbReference>
<dbReference type="AlphaFoldDB" id="A0A1W1ZBN6"/>
<dbReference type="Proteomes" id="UP000192418">
    <property type="component" value="Unassembled WGS sequence"/>
</dbReference>
<keyword evidence="4" id="KW-0012">Acyltransferase</keyword>
<dbReference type="InterPro" id="IPR011004">
    <property type="entry name" value="Trimer_LpxA-like_sf"/>
</dbReference>
<evidence type="ECO:0000313" key="5">
    <source>
        <dbReference type="EMBL" id="SMC45756.1"/>
    </source>
</evidence>
<dbReference type="Gene3D" id="2.160.10.10">
    <property type="entry name" value="Hexapeptide repeat proteins"/>
    <property type="match status" value="1"/>
</dbReference>
<dbReference type="GO" id="GO:0016746">
    <property type="term" value="F:acyltransferase activity"/>
    <property type="evidence" value="ECO:0007669"/>
    <property type="project" value="UniProtKB-KW"/>
</dbReference>
<dbReference type="InterPro" id="IPR050179">
    <property type="entry name" value="Trans_hexapeptide_repeat"/>
</dbReference>
<evidence type="ECO:0000256" key="1">
    <source>
        <dbReference type="ARBA" id="ARBA00007274"/>
    </source>
</evidence>
<dbReference type="PANTHER" id="PTHR43300:SF11">
    <property type="entry name" value="ACETYLTRANSFERASE RV3034C-RELATED"/>
    <property type="match status" value="1"/>
</dbReference>
<dbReference type="Pfam" id="PF00132">
    <property type="entry name" value="Hexapep"/>
    <property type="match status" value="1"/>
</dbReference>